<evidence type="ECO:0000256" key="2">
    <source>
        <dbReference type="ARBA" id="ARBA00022729"/>
    </source>
</evidence>
<keyword evidence="2 6" id="KW-0732">Signal</keyword>
<dbReference type="AlphaFoldDB" id="A0AAE4KUZ4"/>
<keyword evidence="3" id="KW-0472">Membrane</keyword>
<organism evidence="7 8">
    <name type="scientific">Streptococcus parauberis</name>
    <dbReference type="NCBI Taxonomy" id="1348"/>
    <lineage>
        <taxon>Bacteria</taxon>
        <taxon>Bacillati</taxon>
        <taxon>Bacillota</taxon>
        <taxon>Bacilli</taxon>
        <taxon>Lactobacillales</taxon>
        <taxon>Streptococcaceae</taxon>
        <taxon>Streptococcus</taxon>
    </lineage>
</organism>
<keyword evidence="4" id="KW-0564">Palmitate</keyword>
<evidence type="ECO:0000256" key="5">
    <source>
        <dbReference type="ARBA" id="ARBA00023288"/>
    </source>
</evidence>
<keyword evidence="5" id="KW-0449">Lipoprotein</keyword>
<dbReference type="PROSITE" id="PS51257">
    <property type="entry name" value="PROKAR_LIPOPROTEIN"/>
    <property type="match status" value="1"/>
</dbReference>
<evidence type="ECO:0000256" key="3">
    <source>
        <dbReference type="ARBA" id="ARBA00023136"/>
    </source>
</evidence>
<dbReference type="PANTHER" id="PTHR43649:SF33">
    <property type="entry name" value="POLYGALACTURONAN_RHAMNOGALACTURONAN-BINDING PROTEIN YTCQ"/>
    <property type="match status" value="1"/>
</dbReference>
<evidence type="ECO:0000256" key="4">
    <source>
        <dbReference type="ARBA" id="ARBA00023139"/>
    </source>
</evidence>
<dbReference type="Pfam" id="PF01547">
    <property type="entry name" value="SBP_bac_1"/>
    <property type="match status" value="1"/>
</dbReference>
<dbReference type="InterPro" id="IPR006059">
    <property type="entry name" value="SBP"/>
</dbReference>
<dbReference type="EMBL" id="JARQAG010000013">
    <property type="protein sequence ID" value="MDT2732226.1"/>
    <property type="molecule type" value="Genomic_DNA"/>
</dbReference>
<accession>A0AAE4KUZ4</accession>
<dbReference type="InterPro" id="IPR050490">
    <property type="entry name" value="Bact_solute-bd_prot1"/>
</dbReference>
<keyword evidence="1" id="KW-1003">Cell membrane</keyword>
<name>A0AAE4KUZ4_9STRE</name>
<dbReference type="SUPFAM" id="SSF53850">
    <property type="entry name" value="Periplasmic binding protein-like II"/>
    <property type="match status" value="1"/>
</dbReference>
<evidence type="ECO:0000313" key="7">
    <source>
        <dbReference type="EMBL" id="MDT2732226.1"/>
    </source>
</evidence>
<gene>
    <name evidence="7" type="ORF">P7G31_08305</name>
</gene>
<protein>
    <submittedName>
        <fullName evidence="7">Extracellular solute-binding protein</fullName>
    </submittedName>
</protein>
<reference evidence="7" key="1">
    <citation type="submission" date="2023-03" db="EMBL/GenBank/DDBJ databases">
        <authorList>
            <person name="Shen W."/>
            <person name="Cai J."/>
        </authorList>
    </citation>
    <scope>NUCLEOTIDE SEQUENCE</scope>
    <source>
        <strain evidence="7">P82-2</strain>
    </source>
</reference>
<proteinExistence type="predicted"/>
<evidence type="ECO:0000256" key="1">
    <source>
        <dbReference type="ARBA" id="ARBA00022475"/>
    </source>
</evidence>
<feature type="chain" id="PRO_5042190829" evidence="6">
    <location>
        <begin position="21"/>
        <end position="454"/>
    </location>
</feature>
<dbReference type="Proteomes" id="UP001180515">
    <property type="component" value="Unassembled WGS sequence"/>
</dbReference>
<dbReference type="RefSeq" id="WP_003107747.1">
    <property type="nucleotide sequence ID" value="NZ_CP104046.1"/>
</dbReference>
<evidence type="ECO:0000313" key="8">
    <source>
        <dbReference type="Proteomes" id="UP001180515"/>
    </source>
</evidence>
<evidence type="ECO:0000256" key="6">
    <source>
        <dbReference type="SAM" id="SignalP"/>
    </source>
</evidence>
<comment type="caution">
    <text evidence="7">The sequence shown here is derived from an EMBL/GenBank/DDBJ whole genome shotgun (WGS) entry which is preliminary data.</text>
</comment>
<feature type="signal peptide" evidence="6">
    <location>
        <begin position="1"/>
        <end position="20"/>
    </location>
</feature>
<dbReference type="Gene3D" id="3.40.190.10">
    <property type="entry name" value="Periplasmic binding protein-like II"/>
    <property type="match status" value="1"/>
</dbReference>
<dbReference type="PANTHER" id="PTHR43649">
    <property type="entry name" value="ARABINOSE-BINDING PROTEIN-RELATED"/>
    <property type="match status" value="1"/>
</dbReference>
<sequence>MKKKIFQLATVAILPLVALAGCSSKESAKPKENKDQNTIEVWLTPQWKGTYKGDEKGADYDSFFKTAAKMYEKENPGKKIKVQVIPGEERDSKLSVATQTKTLPDVFFESSFAISNLAHQGLLAPLDSVIDEKSKADIGQSVWDNVSIKDKTYFYPFAQNPGMLVYNAEMFKKAGLEKYVAGEQNIASWTTDDFQTILTKLKDSDDKVAPLGFYAKNNQGDTWTMMYLRMFGGKFFDKEGKLAINDKNGVKALEYIKELNDKKIITSGAESLTSNDVNAMFQNKQVAISFTNAVLYKGMMDSMEAGTVNKFDARLANVPSVDGPKSFTYVLGSAVFNTNGDKRTKLAKDFVKYYSENEELIKASMNFMPVRKSLVEKEKANNPLLETYINNDEYVINFSNNSPSYVEIRNALFPELQAVLTGEKSPKEALNAFVEKGNKAVEDGLKNSKALNDK</sequence>